<evidence type="ECO:0000313" key="2">
    <source>
        <dbReference type="EMBL" id="KZT18361.1"/>
    </source>
</evidence>
<dbReference type="AlphaFoldDB" id="A0A165MI88"/>
<sequence>MPVLVSARVRILKRSPLAPASFLAFASFVAFVSFPPFASVLPLIKYYSRKLSSLSFGVGVGQVLIEFTFV</sequence>
<accession>A0A165MI88</accession>
<protein>
    <submittedName>
        <fullName evidence="2">Uncharacterized protein</fullName>
    </submittedName>
</protein>
<name>A0A165MI88_9AGAM</name>
<keyword evidence="1" id="KW-0812">Transmembrane</keyword>
<proteinExistence type="predicted"/>
<keyword evidence="3" id="KW-1185">Reference proteome</keyword>
<organism evidence="2 3">
    <name type="scientific">Neolentinus lepideus HHB14362 ss-1</name>
    <dbReference type="NCBI Taxonomy" id="1314782"/>
    <lineage>
        <taxon>Eukaryota</taxon>
        <taxon>Fungi</taxon>
        <taxon>Dikarya</taxon>
        <taxon>Basidiomycota</taxon>
        <taxon>Agaricomycotina</taxon>
        <taxon>Agaricomycetes</taxon>
        <taxon>Gloeophyllales</taxon>
        <taxon>Gloeophyllaceae</taxon>
        <taxon>Neolentinus</taxon>
    </lineage>
</organism>
<evidence type="ECO:0000256" key="1">
    <source>
        <dbReference type="SAM" id="Phobius"/>
    </source>
</evidence>
<keyword evidence="1" id="KW-0472">Membrane</keyword>
<evidence type="ECO:0000313" key="3">
    <source>
        <dbReference type="Proteomes" id="UP000076761"/>
    </source>
</evidence>
<gene>
    <name evidence="2" type="ORF">NEOLEDRAFT_1143476</name>
</gene>
<dbReference type="EMBL" id="KV425686">
    <property type="protein sequence ID" value="KZT18361.1"/>
    <property type="molecule type" value="Genomic_DNA"/>
</dbReference>
<reference evidence="2 3" key="1">
    <citation type="journal article" date="2016" name="Mol. Biol. Evol.">
        <title>Comparative Genomics of Early-Diverging Mushroom-Forming Fungi Provides Insights into the Origins of Lignocellulose Decay Capabilities.</title>
        <authorList>
            <person name="Nagy L.G."/>
            <person name="Riley R."/>
            <person name="Tritt A."/>
            <person name="Adam C."/>
            <person name="Daum C."/>
            <person name="Floudas D."/>
            <person name="Sun H."/>
            <person name="Yadav J.S."/>
            <person name="Pangilinan J."/>
            <person name="Larsson K.H."/>
            <person name="Matsuura K."/>
            <person name="Barry K."/>
            <person name="Labutti K."/>
            <person name="Kuo R."/>
            <person name="Ohm R.A."/>
            <person name="Bhattacharya S.S."/>
            <person name="Shirouzu T."/>
            <person name="Yoshinaga Y."/>
            <person name="Martin F.M."/>
            <person name="Grigoriev I.V."/>
            <person name="Hibbett D.S."/>
        </authorList>
    </citation>
    <scope>NUCLEOTIDE SEQUENCE [LARGE SCALE GENOMIC DNA]</scope>
    <source>
        <strain evidence="2 3">HHB14362 ss-1</strain>
    </source>
</reference>
<dbReference type="InParanoid" id="A0A165MI88"/>
<feature type="transmembrane region" description="Helical" evidence="1">
    <location>
        <begin position="20"/>
        <end position="44"/>
    </location>
</feature>
<keyword evidence="1" id="KW-1133">Transmembrane helix</keyword>
<dbReference type="Proteomes" id="UP000076761">
    <property type="component" value="Unassembled WGS sequence"/>
</dbReference>